<dbReference type="Pfam" id="PF00005">
    <property type="entry name" value="ABC_tran"/>
    <property type="match status" value="1"/>
</dbReference>
<dbReference type="InterPro" id="IPR013563">
    <property type="entry name" value="Oligopep_ABC_C"/>
</dbReference>
<organism evidence="9 10">
    <name type="scientific">Paenibacillus oryzae</name>
    <dbReference type="NCBI Taxonomy" id="1844972"/>
    <lineage>
        <taxon>Bacteria</taxon>
        <taxon>Bacillati</taxon>
        <taxon>Bacillota</taxon>
        <taxon>Bacilli</taxon>
        <taxon>Bacillales</taxon>
        <taxon>Paenibacillaceae</taxon>
        <taxon>Paenibacillus</taxon>
    </lineage>
</organism>
<dbReference type="Proteomes" id="UP000092024">
    <property type="component" value="Unassembled WGS sequence"/>
</dbReference>
<dbReference type="STRING" id="1844972.A7K91_00905"/>
<evidence type="ECO:0000256" key="2">
    <source>
        <dbReference type="ARBA" id="ARBA00005417"/>
    </source>
</evidence>
<evidence type="ECO:0000256" key="4">
    <source>
        <dbReference type="ARBA" id="ARBA00022475"/>
    </source>
</evidence>
<dbReference type="EMBL" id="LYPA01000080">
    <property type="protein sequence ID" value="OBR62220.1"/>
    <property type="molecule type" value="Genomic_DNA"/>
</dbReference>
<dbReference type="PROSITE" id="PS00211">
    <property type="entry name" value="ABC_TRANSPORTER_1"/>
    <property type="match status" value="1"/>
</dbReference>
<dbReference type="PANTHER" id="PTHR43297">
    <property type="entry name" value="OLIGOPEPTIDE TRANSPORT ATP-BINDING PROTEIN APPD"/>
    <property type="match status" value="1"/>
</dbReference>
<evidence type="ECO:0000256" key="1">
    <source>
        <dbReference type="ARBA" id="ARBA00004202"/>
    </source>
</evidence>
<evidence type="ECO:0000259" key="8">
    <source>
        <dbReference type="PROSITE" id="PS50893"/>
    </source>
</evidence>
<dbReference type="InterPro" id="IPR050388">
    <property type="entry name" value="ABC_Ni/Peptide_Import"/>
</dbReference>
<accession>A0A1A5YA11</accession>
<feature type="domain" description="ABC transporter" evidence="8">
    <location>
        <begin position="7"/>
        <end position="255"/>
    </location>
</feature>
<dbReference type="GO" id="GO:0016887">
    <property type="term" value="F:ATP hydrolysis activity"/>
    <property type="evidence" value="ECO:0007669"/>
    <property type="project" value="InterPro"/>
</dbReference>
<dbReference type="Gene3D" id="3.40.50.300">
    <property type="entry name" value="P-loop containing nucleotide triphosphate hydrolases"/>
    <property type="match status" value="1"/>
</dbReference>
<proteinExistence type="inferred from homology"/>
<dbReference type="InterPro" id="IPR003593">
    <property type="entry name" value="AAA+_ATPase"/>
</dbReference>
<gene>
    <name evidence="9" type="ORF">A7K91_00905</name>
</gene>
<sequence length="333" mass="36613">MEAVLEVRQVQVTFKTEKGEIAPVENVDFQLGKGETIAIVGESGSGKSVTTLSIMGLLGKAGRVSRGYISLHGRELTGLSAKELNRIRGNDISMIFQEPMSALNPVLTIGHQLSEQIRKHRGLGRKEARAEGEAMLRRVGIARAESIMREYPFALSGGMLQRVMIAMAMSCNPKVLIADEPTTALDVTIQAQILRLMKELKKEFGTSILLITHDMNVVAEMADRVIVMYGGEVVEEADVFQLFDHHRHPYTKGLLECIPQIGSGKGERLAAIPGSVPLPQHMPRGCRFQDRCAHVMDKCREQHPPLKDAGKGHKVRCWLTCEGKEGEENGGTP</sequence>
<dbReference type="GO" id="GO:0015833">
    <property type="term" value="P:peptide transport"/>
    <property type="evidence" value="ECO:0007669"/>
    <property type="project" value="InterPro"/>
</dbReference>
<evidence type="ECO:0000313" key="9">
    <source>
        <dbReference type="EMBL" id="OBR62220.1"/>
    </source>
</evidence>
<dbReference type="PANTHER" id="PTHR43297:SF2">
    <property type="entry name" value="DIPEPTIDE TRANSPORT ATP-BINDING PROTEIN DPPD"/>
    <property type="match status" value="1"/>
</dbReference>
<keyword evidence="10" id="KW-1185">Reference proteome</keyword>
<evidence type="ECO:0000313" key="10">
    <source>
        <dbReference type="Proteomes" id="UP000092024"/>
    </source>
</evidence>
<evidence type="ECO:0000256" key="3">
    <source>
        <dbReference type="ARBA" id="ARBA00022448"/>
    </source>
</evidence>
<dbReference type="Pfam" id="PF08352">
    <property type="entry name" value="oligo_HPY"/>
    <property type="match status" value="1"/>
</dbReference>
<dbReference type="InterPro" id="IPR003439">
    <property type="entry name" value="ABC_transporter-like_ATP-bd"/>
</dbReference>
<dbReference type="SUPFAM" id="SSF52540">
    <property type="entry name" value="P-loop containing nucleoside triphosphate hydrolases"/>
    <property type="match status" value="1"/>
</dbReference>
<keyword evidence="6 9" id="KW-0067">ATP-binding</keyword>
<keyword evidence="7" id="KW-0472">Membrane</keyword>
<dbReference type="FunFam" id="3.40.50.300:FF:000016">
    <property type="entry name" value="Oligopeptide ABC transporter ATP-binding component"/>
    <property type="match status" value="1"/>
</dbReference>
<dbReference type="GO" id="GO:0005524">
    <property type="term" value="F:ATP binding"/>
    <property type="evidence" value="ECO:0007669"/>
    <property type="project" value="UniProtKB-KW"/>
</dbReference>
<dbReference type="NCBIfam" id="TIGR01727">
    <property type="entry name" value="oligo_HPY"/>
    <property type="match status" value="1"/>
</dbReference>
<evidence type="ECO:0000256" key="6">
    <source>
        <dbReference type="ARBA" id="ARBA00022840"/>
    </source>
</evidence>
<reference evidence="9 10" key="1">
    <citation type="submission" date="2016-05" db="EMBL/GenBank/DDBJ databases">
        <title>Paenibacillus oryzae. sp. nov., isolated from the rice root.</title>
        <authorList>
            <person name="Zhang J."/>
            <person name="Zhang X."/>
        </authorList>
    </citation>
    <scope>NUCLEOTIDE SEQUENCE [LARGE SCALE GENOMIC DNA]</scope>
    <source>
        <strain evidence="9 10">1DrF-4</strain>
    </source>
</reference>
<evidence type="ECO:0000256" key="7">
    <source>
        <dbReference type="ARBA" id="ARBA00023136"/>
    </source>
</evidence>
<evidence type="ECO:0000256" key="5">
    <source>
        <dbReference type="ARBA" id="ARBA00022741"/>
    </source>
</evidence>
<name>A0A1A5YA11_9BACL</name>
<comment type="caution">
    <text evidence="9">The sequence shown here is derived from an EMBL/GenBank/DDBJ whole genome shotgun (WGS) entry which is preliminary data.</text>
</comment>
<dbReference type="AlphaFoldDB" id="A0A1A5YA11"/>
<dbReference type="SMART" id="SM00382">
    <property type="entry name" value="AAA"/>
    <property type="match status" value="1"/>
</dbReference>
<comment type="subcellular location">
    <subcellularLocation>
        <location evidence="1">Cell membrane</location>
        <topology evidence="1">Peripheral membrane protein</topology>
    </subcellularLocation>
</comment>
<keyword evidence="3" id="KW-0813">Transport</keyword>
<dbReference type="InterPro" id="IPR017871">
    <property type="entry name" value="ABC_transporter-like_CS"/>
</dbReference>
<dbReference type="InterPro" id="IPR027417">
    <property type="entry name" value="P-loop_NTPase"/>
</dbReference>
<dbReference type="RefSeq" id="WP_068687079.1">
    <property type="nucleotide sequence ID" value="NZ_LYPA01000080.1"/>
</dbReference>
<comment type="similarity">
    <text evidence="2">Belongs to the ABC transporter superfamily.</text>
</comment>
<dbReference type="PROSITE" id="PS50893">
    <property type="entry name" value="ABC_TRANSPORTER_2"/>
    <property type="match status" value="1"/>
</dbReference>
<dbReference type="GO" id="GO:0005886">
    <property type="term" value="C:plasma membrane"/>
    <property type="evidence" value="ECO:0007669"/>
    <property type="project" value="UniProtKB-SubCell"/>
</dbReference>
<dbReference type="OrthoDB" id="9802264at2"/>
<protein>
    <submittedName>
        <fullName evidence="9">Peptide ABC transporter ATP-binding protein</fullName>
    </submittedName>
</protein>
<dbReference type="CDD" id="cd03257">
    <property type="entry name" value="ABC_NikE_OppD_transporters"/>
    <property type="match status" value="1"/>
</dbReference>
<keyword evidence="5" id="KW-0547">Nucleotide-binding</keyword>
<keyword evidence="4" id="KW-1003">Cell membrane</keyword>